<dbReference type="InterPro" id="IPR000182">
    <property type="entry name" value="GNAT_dom"/>
</dbReference>
<dbReference type="InterPro" id="IPR016181">
    <property type="entry name" value="Acyl_CoA_acyltransferase"/>
</dbReference>
<protein>
    <recommendedName>
        <fullName evidence="3">N-acetyltransferase domain-containing protein</fullName>
    </recommendedName>
</protein>
<keyword evidence="1" id="KW-0808">Transferase</keyword>
<comment type="caution">
    <text evidence="4">The sequence shown here is derived from an EMBL/GenBank/DDBJ whole genome shotgun (WGS) entry which is preliminary data.</text>
</comment>
<evidence type="ECO:0000313" key="4">
    <source>
        <dbReference type="EMBL" id="PND38553.1"/>
    </source>
</evidence>
<dbReference type="PANTHER" id="PTHR43877:SF5">
    <property type="entry name" value="BLL8307 PROTEIN"/>
    <property type="match status" value="1"/>
</dbReference>
<evidence type="ECO:0000256" key="2">
    <source>
        <dbReference type="ARBA" id="ARBA00023315"/>
    </source>
</evidence>
<reference evidence="4 5" key="1">
    <citation type="submission" date="2018-01" db="EMBL/GenBank/DDBJ databases">
        <title>Draft genome sequence of Paucibacter aquatile CR182 isolated from freshwater of the Nakdong River.</title>
        <authorList>
            <person name="Choi A."/>
            <person name="Chung E.J."/>
        </authorList>
    </citation>
    <scope>NUCLEOTIDE SEQUENCE [LARGE SCALE GENOMIC DNA]</scope>
    <source>
        <strain evidence="4 5">CR182</strain>
    </source>
</reference>
<dbReference type="PANTHER" id="PTHR43877">
    <property type="entry name" value="AMINOALKYLPHOSPHONATE N-ACETYLTRANSFERASE-RELATED-RELATED"/>
    <property type="match status" value="1"/>
</dbReference>
<dbReference type="PROSITE" id="PS51186">
    <property type="entry name" value="GNAT"/>
    <property type="match status" value="1"/>
</dbReference>
<organism evidence="4 5">
    <name type="scientific">Kinneretia aquatilis</name>
    <dbReference type="NCBI Taxonomy" id="2070761"/>
    <lineage>
        <taxon>Bacteria</taxon>
        <taxon>Pseudomonadati</taxon>
        <taxon>Pseudomonadota</taxon>
        <taxon>Betaproteobacteria</taxon>
        <taxon>Burkholderiales</taxon>
        <taxon>Sphaerotilaceae</taxon>
        <taxon>Roseateles</taxon>
    </lineage>
</organism>
<gene>
    <name evidence="4" type="ORF">C1O66_14155</name>
</gene>
<dbReference type="SUPFAM" id="SSF55729">
    <property type="entry name" value="Acyl-CoA N-acyltransferases (Nat)"/>
    <property type="match status" value="1"/>
</dbReference>
<dbReference type="EMBL" id="POSP01000003">
    <property type="protein sequence ID" value="PND38553.1"/>
    <property type="molecule type" value="Genomic_DNA"/>
</dbReference>
<dbReference type="Gene3D" id="3.40.630.30">
    <property type="match status" value="1"/>
</dbReference>
<accession>A0A2N8KYL0</accession>
<dbReference type="CDD" id="cd04301">
    <property type="entry name" value="NAT_SF"/>
    <property type="match status" value="1"/>
</dbReference>
<dbReference type="RefSeq" id="WP_102768471.1">
    <property type="nucleotide sequence ID" value="NZ_POSP01000003.1"/>
</dbReference>
<dbReference type="OrthoDB" id="9803233at2"/>
<evidence type="ECO:0000313" key="5">
    <source>
        <dbReference type="Proteomes" id="UP000235916"/>
    </source>
</evidence>
<name>A0A2N8KYL0_9BURK</name>
<evidence type="ECO:0000256" key="1">
    <source>
        <dbReference type="ARBA" id="ARBA00022679"/>
    </source>
</evidence>
<feature type="domain" description="N-acetyltransferase" evidence="3">
    <location>
        <begin position="6"/>
        <end position="176"/>
    </location>
</feature>
<evidence type="ECO:0000259" key="3">
    <source>
        <dbReference type="PROSITE" id="PS51186"/>
    </source>
</evidence>
<dbReference type="InterPro" id="IPR050832">
    <property type="entry name" value="Bact_Acetyltransf"/>
</dbReference>
<dbReference type="Pfam" id="PF00583">
    <property type="entry name" value="Acetyltransf_1"/>
    <property type="match status" value="1"/>
</dbReference>
<dbReference type="AlphaFoldDB" id="A0A2N8KYL0"/>
<keyword evidence="2" id="KW-0012">Acyltransferase</keyword>
<keyword evidence="5" id="KW-1185">Reference proteome</keyword>
<dbReference type="Proteomes" id="UP000235916">
    <property type="component" value="Unassembled WGS sequence"/>
</dbReference>
<proteinExistence type="predicted"/>
<sequence length="182" mass="20275">MSPARITLRPSELARDRSALRQLNSEYMSWVMGQLQQHLALSTEQALGMPLDDYIDLHLDEICQPRGGRFYLVYLGGELVGMGGLRALTPELGDLKRIYLRPTHRGQGLGDALVRQLIGDARSLGLQRLCLDSAPFMSSAHQLYRRHGFRDSGPYPGAEVPEHMHPGWCFMTLDLSGSQEAG</sequence>
<dbReference type="GO" id="GO:0016747">
    <property type="term" value="F:acyltransferase activity, transferring groups other than amino-acyl groups"/>
    <property type="evidence" value="ECO:0007669"/>
    <property type="project" value="InterPro"/>
</dbReference>